<evidence type="ECO:0000256" key="1">
    <source>
        <dbReference type="SAM" id="MobiDB-lite"/>
    </source>
</evidence>
<feature type="non-terminal residue" evidence="2">
    <location>
        <position position="1"/>
    </location>
</feature>
<accession>A0A0G4NMX3</accession>
<proteinExistence type="predicted"/>
<protein>
    <submittedName>
        <fullName evidence="2">Uncharacterized protein</fullName>
    </submittedName>
</protein>
<feature type="region of interest" description="Disordered" evidence="1">
    <location>
        <begin position="1"/>
        <end position="44"/>
    </location>
</feature>
<dbReference type="Proteomes" id="UP000045706">
    <property type="component" value="Unassembled WGS sequence"/>
</dbReference>
<dbReference type="AlphaFoldDB" id="A0A0G4NMX3"/>
<feature type="compositionally biased region" description="Low complexity" evidence="1">
    <location>
        <begin position="29"/>
        <end position="41"/>
    </location>
</feature>
<feature type="region of interest" description="Disordered" evidence="1">
    <location>
        <begin position="56"/>
        <end position="92"/>
    </location>
</feature>
<evidence type="ECO:0000313" key="3">
    <source>
        <dbReference type="Proteomes" id="UP000045706"/>
    </source>
</evidence>
<gene>
    <name evidence="2" type="ORF">BN1723_020413</name>
</gene>
<sequence length="92" mass="10170">QDRRSAGQRQLLLPRVLPPKDGHGLLQLEGSSGPHGEGPSPLVRQRHMGCRRFHGLQVSRARRDLPARAGPHHLSSPDLHQHEPPSRRQGPG</sequence>
<reference evidence="3" key="1">
    <citation type="submission" date="2015-05" db="EMBL/GenBank/DDBJ databases">
        <authorList>
            <person name="Fogelqvist Johan"/>
        </authorList>
    </citation>
    <scope>NUCLEOTIDE SEQUENCE [LARGE SCALE GENOMIC DNA]</scope>
</reference>
<organism evidence="2 3">
    <name type="scientific">Verticillium longisporum</name>
    <name type="common">Verticillium dahliae var. longisporum</name>
    <dbReference type="NCBI Taxonomy" id="100787"/>
    <lineage>
        <taxon>Eukaryota</taxon>
        <taxon>Fungi</taxon>
        <taxon>Dikarya</taxon>
        <taxon>Ascomycota</taxon>
        <taxon>Pezizomycotina</taxon>
        <taxon>Sordariomycetes</taxon>
        <taxon>Hypocreomycetidae</taxon>
        <taxon>Glomerellales</taxon>
        <taxon>Plectosphaerellaceae</taxon>
        <taxon>Verticillium</taxon>
    </lineage>
</organism>
<name>A0A0G4NMX3_VERLO</name>
<evidence type="ECO:0000313" key="2">
    <source>
        <dbReference type="EMBL" id="CRK47822.1"/>
    </source>
</evidence>
<dbReference type="EMBL" id="CVQI01037018">
    <property type="protein sequence ID" value="CRK47822.1"/>
    <property type="molecule type" value="Genomic_DNA"/>
</dbReference>